<evidence type="ECO:0000313" key="1">
    <source>
        <dbReference type="EMBL" id="KAL3666347.1"/>
    </source>
</evidence>
<proteinExistence type="predicted"/>
<comment type="caution">
    <text evidence="1">The sequence shown here is derived from an EMBL/GenBank/DDBJ whole genome shotgun (WGS) entry which is preliminary data.</text>
</comment>
<dbReference type="EMBL" id="JBIMZQ010000017">
    <property type="protein sequence ID" value="KAL3666347.1"/>
    <property type="molecule type" value="Genomic_DNA"/>
</dbReference>
<dbReference type="InterPro" id="IPR012337">
    <property type="entry name" value="RNaseH-like_sf"/>
</dbReference>
<keyword evidence="2" id="KW-1185">Reference proteome</keyword>
<reference evidence="1 2" key="1">
    <citation type="submission" date="2024-09" db="EMBL/GenBank/DDBJ databases">
        <title>Genome sequencing and assembly of Phytophthora oleae, isolate VK10A, causative agent of rot of olive drupes.</title>
        <authorList>
            <person name="Conti Taguali S."/>
            <person name="Riolo M."/>
            <person name="La Spada F."/>
            <person name="Cacciola S.O."/>
            <person name="Dionisio G."/>
        </authorList>
    </citation>
    <scope>NUCLEOTIDE SEQUENCE [LARGE SCALE GENOMIC DNA]</scope>
    <source>
        <strain evidence="1 2">VK10A</strain>
    </source>
</reference>
<dbReference type="AlphaFoldDB" id="A0ABD3FHE3"/>
<gene>
    <name evidence="1" type="ORF">V7S43_008599</name>
</gene>
<protein>
    <submittedName>
        <fullName evidence="1">Uncharacterized protein</fullName>
    </submittedName>
</protein>
<dbReference type="SUPFAM" id="SSF53098">
    <property type="entry name" value="Ribonuclease H-like"/>
    <property type="match status" value="1"/>
</dbReference>
<sequence length="241" mass="26721">MVSFFAHLKSREGLVEFKDMGKKLRRPKVSDWLTINCLSTLLDPFSAATEAPSGQQYPTMPLVLPILHSIRKHLSRTDMFAAHVAMTDDELYVKETEFMMDECRKTMLTLFDERFSALGNSELVWVAYLDPRVGKRMTHLGAAGKQSAADALINAACDLAKETMESEGDDAHRFASQSTPQFSERASHFMADVFGLDELPQQHTDLRKTCARSSTAIQHGERCGLTHAIGHSSINIGAAST</sequence>
<dbReference type="Proteomes" id="UP001632037">
    <property type="component" value="Unassembled WGS sequence"/>
</dbReference>
<evidence type="ECO:0000313" key="2">
    <source>
        <dbReference type="Proteomes" id="UP001632037"/>
    </source>
</evidence>
<organism evidence="1 2">
    <name type="scientific">Phytophthora oleae</name>
    <dbReference type="NCBI Taxonomy" id="2107226"/>
    <lineage>
        <taxon>Eukaryota</taxon>
        <taxon>Sar</taxon>
        <taxon>Stramenopiles</taxon>
        <taxon>Oomycota</taxon>
        <taxon>Peronosporomycetes</taxon>
        <taxon>Peronosporales</taxon>
        <taxon>Peronosporaceae</taxon>
        <taxon>Phytophthora</taxon>
    </lineage>
</organism>
<accession>A0ABD3FHE3</accession>
<name>A0ABD3FHE3_9STRA</name>